<dbReference type="EMBL" id="VSRR010001867">
    <property type="protein sequence ID" value="MPC28175.1"/>
    <property type="molecule type" value="Genomic_DNA"/>
</dbReference>
<dbReference type="Proteomes" id="UP000324222">
    <property type="component" value="Unassembled WGS sequence"/>
</dbReference>
<gene>
    <name evidence="1" type="ORF">E2C01_021369</name>
</gene>
<sequence>MCFHETAGLVILLQGLVVVIHRTLGKLRRLHVVLTHHGFRHDTPVPVLTVTVLLWKKSFYRNAKFGPFRIPHQPNPKLT</sequence>
<keyword evidence="2" id="KW-1185">Reference proteome</keyword>
<dbReference type="AlphaFoldDB" id="A0A5B7E477"/>
<evidence type="ECO:0000313" key="2">
    <source>
        <dbReference type="Proteomes" id="UP000324222"/>
    </source>
</evidence>
<organism evidence="1 2">
    <name type="scientific">Portunus trituberculatus</name>
    <name type="common">Swimming crab</name>
    <name type="synonym">Neptunus trituberculatus</name>
    <dbReference type="NCBI Taxonomy" id="210409"/>
    <lineage>
        <taxon>Eukaryota</taxon>
        <taxon>Metazoa</taxon>
        <taxon>Ecdysozoa</taxon>
        <taxon>Arthropoda</taxon>
        <taxon>Crustacea</taxon>
        <taxon>Multicrustacea</taxon>
        <taxon>Malacostraca</taxon>
        <taxon>Eumalacostraca</taxon>
        <taxon>Eucarida</taxon>
        <taxon>Decapoda</taxon>
        <taxon>Pleocyemata</taxon>
        <taxon>Brachyura</taxon>
        <taxon>Eubrachyura</taxon>
        <taxon>Portunoidea</taxon>
        <taxon>Portunidae</taxon>
        <taxon>Portuninae</taxon>
        <taxon>Portunus</taxon>
    </lineage>
</organism>
<comment type="caution">
    <text evidence="1">The sequence shown here is derived from an EMBL/GenBank/DDBJ whole genome shotgun (WGS) entry which is preliminary data.</text>
</comment>
<proteinExistence type="predicted"/>
<name>A0A5B7E477_PORTR</name>
<evidence type="ECO:0000313" key="1">
    <source>
        <dbReference type="EMBL" id="MPC28175.1"/>
    </source>
</evidence>
<accession>A0A5B7E477</accession>
<reference evidence="1 2" key="1">
    <citation type="submission" date="2019-05" db="EMBL/GenBank/DDBJ databases">
        <title>Another draft genome of Portunus trituberculatus and its Hox gene families provides insights of decapod evolution.</title>
        <authorList>
            <person name="Jeong J.-H."/>
            <person name="Song I."/>
            <person name="Kim S."/>
            <person name="Choi T."/>
            <person name="Kim D."/>
            <person name="Ryu S."/>
            <person name="Kim W."/>
        </authorList>
    </citation>
    <scope>NUCLEOTIDE SEQUENCE [LARGE SCALE GENOMIC DNA]</scope>
    <source>
        <tissue evidence="1">Muscle</tissue>
    </source>
</reference>
<protein>
    <submittedName>
        <fullName evidence="1">Uncharacterized protein</fullName>
    </submittedName>
</protein>